<accession>A0A0F6RCI3</accession>
<gene>
    <name evidence="2" type="ORF">TQ33_1116</name>
</gene>
<dbReference type="KEGG" id="kge:TQ33_1116"/>
<dbReference type="Proteomes" id="UP000034071">
    <property type="component" value="Chromosome"/>
</dbReference>
<dbReference type="EMBL" id="CP010975">
    <property type="protein sequence ID" value="AKE52076.1"/>
    <property type="molecule type" value="Genomic_DNA"/>
</dbReference>
<protein>
    <submittedName>
        <fullName evidence="2">Uncharacterized protein</fullName>
    </submittedName>
</protein>
<feature type="transmembrane region" description="Helical" evidence="1">
    <location>
        <begin position="75"/>
        <end position="98"/>
    </location>
</feature>
<dbReference type="RefSeq" id="WP_046561188.1">
    <property type="nucleotide sequence ID" value="NZ_CP010975.1"/>
</dbReference>
<evidence type="ECO:0000313" key="2">
    <source>
        <dbReference type="EMBL" id="AKE52076.1"/>
    </source>
</evidence>
<keyword evidence="1" id="KW-1133">Transmembrane helix</keyword>
<sequence length="99" mass="11335">MLHHIIFLSLIGISGVVCYALLSQLMSVVSLKYPDVYREYTKESHFISSSGTFFAEFALGGMYKHEIKPEDFKYAKRVIVAFIITILIIVSKILYSVFF</sequence>
<dbReference type="HOGENOM" id="CLU_2316536_0_0_6"/>
<keyword evidence="1" id="KW-0812">Transmembrane</keyword>
<evidence type="ECO:0000313" key="3">
    <source>
        <dbReference type="Proteomes" id="UP000034071"/>
    </source>
</evidence>
<keyword evidence="1" id="KW-0472">Membrane</keyword>
<reference evidence="2 3" key="1">
    <citation type="submission" date="2015-02" db="EMBL/GenBank/DDBJ databases">
        <title>Complete genome sequence of Kangiella geojedonensis strain YCS-5T.</title>
        <authorList>
            <person name="Kim K.M."/>
        </authorList>
    </citation>
    <scope>NUCLEOTIDE SEQUENCE [LARGE SCALE GENOMIC DNA]</scope>
    <source>
        <strain evidence="2 3">YCS-5</strain>
    </source>
</reference>
<dbReference type="AlphaFoldDB" id="A0A0F6RCI3"/>
<proteinExistence type="predicted"/>
<evidence type="ECO:0000256" key="1">
    <source>
        <dbReference type="SAM" id="Phobius"/>
    </source>
</evidence>
<organism evidence="2 3">
    <name type="scientific">Kangiella geojedonensis</name>
    <dbReference type="NCBI Taxonomy" id="914150"/>
    <lineage>
        <taxon>Bacteria</taxon>
        <taxon>Pseudomonadati</taxon>
        <taxon>Pseudomonadota</taxon>
        <taxon>Gammaproteobacteria</taxon>
        <taxon>Kangiellales</taxon>
        <taxon>Kangiellaceae</taxon>
        <taxon>Kangiella</taxon>
    </lineage>
</organism>
<name>A0A0F6RCI3_9GAMM</name>
<feature type="transmembrane region" description="Helical" evidence="1">
    <location>
        <begin position="5"/>
        <end position="26"/>
    </location>
</feature>
<keyword evidence="3" id="KW-1185">Reference proteome</keyword>